<protein>
    <submittedName>
        <fullName evidence="1">Uncharacterized protein</fullName>
    </submittedName>
</protein>
<accession>A0ABV5ZV71</accession>
<organism evidence="1 2">
    <name type="scientific">Allokutzneria oryzae</name>
    <dbReference type="NCBI Taxonomy" id="1378989"/>
    <lineage>
        <taxon>Bacteria</taxon>
        <taxon>Bacillati</taxon>
        <taxon>Actinomycetota</taxon>
        <taxon>Actinomycetes</taxon>
        <taxon>Pseudonocardiales</taxon>
        <taxon>Pseudonocardiaceae</taxon>
        <taxon>Allokutzneria</taxon>
    </lineage>
</organism>
<sequence>MTALVTYTDKGSGTTRGGAIRMAQRYATAKALREGNSPEWCRLVSSSATQIGAGLWWATVTISCSRP</sequence>
<proteinExistence type="predicted"/>
<evidence type="ECO:0000313" key="1">
    <source>
        <dbReference type="EMBL" id="MFB9904773.1"/>
    </source>
</evidence>
<gene>
    <name evidence="1" type="ORF">ACFFQA_12600</name>
</gene>
<evidence type="ECO:0000313" key="2">
    <source>
        <dbReference type="Proteomes" id="UP001589693"/>
    </source>
</evidence>
<comment type="caution">
    <text evidence="1">The sequence shown here is derived from an EMBL/GenBank/DDBJ whole genome shotgun (WGS) entry which is preliminary data.</text>
</comment>
<keyword evidence="2" id="KW-1185">Reference proteome</keyword>
<dbReference type="EMBL" id="JBHLZU010000010">
    <property type="protein sequence ID" value="MFB9904773.1"/>
    <property type="molecule type" value="Genomic_DNA"/>
</dbReference>
<name>A0ABV5ZV71_9PSEU</name>
<dbReference type="RefSeq" id="WP_377851979.1">
    <property type="nucleotide sequence ID" value="NZ_JBHLZU010000010.1"/>
</dbReference>
<reference evidence="1 2" key="1">
    <citation type="submission" date="2024-09" db="EMBL/GenBank/DDBJ databases">
        <authorList>
            <person name="Sun Q."/>
            <person name="Mori K."/>
        </authorList>
    </citation>
    <scope>NUCLEOTIDE SEQUENCE [LARGE SCALE GENOMIC DNA]</scope>
    <source>
        <strain evidence="1 2">TBRC 7907</strain>
    </source>
</reference>
<dbReference type="Proteomes" id="UP001589693">
    <property type="component" value="Unassembled WGS sequence"/>
</dbReference>